<gene>
    <name evidence="2" type="ORF">HaLaN_14210</name>
</gene>
<feature type="non-terminal residue" evidence="2">
    <location>
        <position position="1"/>
    </location>
</feature>
<organism evidence="2 3">
    <name type="scientific">Haematococcus lacustris</name>
    <name type="common">Green alga</name>
    <name type="synonym">Haematococcus pluvialis</name>
    <dbReference type="NCBI Taxonomy" id="44745"/>
    <lineage>
        <taxon>Eukaryota</taxon>
        <taxon>Viridiplantae</taxon>
        <taxon>Chlorophyta</taxon>
        <taxon>core chlorophytes</taxon>
        <taxon>Chlorophyceae</taxon>
        <taxon>CS clade</taxon>
        <taxon>Chlamydomonadales</taxon>
        <taxon>Haematococcaceae</taxon>
        <taxon>Haematococcus</taxon>
    </lineage>
</organism>
<dbReference type="EMBL" id="BLLF01001166">
    <property type="protein sequence ID" value="GFH17548.1"/>
    <property type="molecule type" value="Genomic_DNA"/>
</dbReference>
<dbReference type="AlphaFoldDB" id="A0A699ZF86"/>
<name>A0A699ZF86_HAELA</name>
<feature type="non-terminal residue" evidence="2">
    <location>
        <position position="251"/>
    </location>
</feature>
<sequence>LGTPDPRAGCIVVPLSGQVREGAAKTVGTARRMARFMPYRDAGLACEPGSSCSALKKAQHHPGENNRTAHHLVGIAAPASVASVATHTYNKLLGDGRVALSQPDMYFSPVPQKTVSILNRPPNGYLGSPSRKNVENYEAQYQRDQAAFEKHAACLRRQADQPWHHDGPSPPSLWERGHIADRGRGRTDVAAAQGLFNPITSEFKIEPKLLEGWKGHGQRPTSAPPGKAPAALSSREDKALQAARGVRDPIT</sequence>
<feature type="compositionally biased region" description="Basic and acidic residues" evidence="1">
    <location>
        <begin position="234"/>
        <end position="251"/>
    </location>
</feature>
<proteinExistence type="predicted"/>
<reference evidence="2 3" key="1">
    <citation type="submission" date="2020-02" db="EMBL/GenBank/DDBJ databases">
        <title>Draft genome sequence of Haematococcus lacustris strain NIES-144.</title>
        <authorList>
            <person name="Morimoto D."/>
            <person name="Nakagawa S."/>
            <person name="Yoshida T."/>
            <person name="Sawayama S."/>
        </authorList>
    </citation>
    <scope>NUCLEOTIDE SEQUENCE [LARGE SCALE GENOMIC DNA]</scope>
    <source>
        <strain evidence="2 3">NIES-144</strain>
    </source>
</reference>
<accession>A0A699ZF86</accession>
<protein>
    <submittedName>
        <fullName evidence="2">Uncharacterized protein</fullName>
    </submittedName>
</protein>
<evidence type="ECO:0000256" key="1">
    <source>
        <dbReference type="SAM" id="MobiDB-lite"/>
    </source>
</evidence>
<feature type="region of interest" description="Disordered" evidence="1">
    <location>
        <begin position="210"/>
        <end position="251"/>
    </location>
</feature>
<evidence type="ECO:0000313" key="2">
    <source>
        <dbReference type="EMBL" id="GFH17548.1"/>
    </source>
</evidence>
<keyword evidence="3" id="KW-1185">Reference proteome</keyword>
<comment type="caution">
    <text evidence="2">The sequence shown here is derived from an EMBL/GenBank/DDBJ whole genome shotgun (WGS) entry which is preliminary data.</text>
</comment>
<dbReference type="Proteomes" id="UP000485058">
    <property type="component" value="Unassembled WGS sequence"/>
</dbReference>
<evidence type="ECO:0000313" key="3">
    <source>
        <dbReference type="Proteomes" id="UP000485058"/>
    </source>
</evidence>